<dbReference type="InterPro" id="IPR000923">
    <property type="entry name" value="BlueCu_1"/>
</dbReference>
<dbReference type="InterPro" id="IPR008972">
    <property type="entry name" value="Cupredoxin"/>
</dbReference>
<gene>
    <name evidence="5" type="ORF">CV102_08965</name>
</gene>
<keyword evidence="6" id="KW-1185">Reference proteome</keyword>
<name>A0A8J8Q6C1_9EURY</name>
<feature type="domain" description="Blue (type 1) copper" evidence="4">
    <location>
        <begin position="104"/>
        <end position="170"/>
    </location>
</feature>
<reference evidence="5" key="1">
    <citation type="submission" date="2017-11" db="EMBL/GenBank/DDBJ databases">
        <authorList>
            <person name="Kajale S.C."/>
            <person name="Sharma A."/>
        </authorList>
    </citation>
    <scope>NUCLEOTIDE SEQUENCE</scope>
    <source>
        <strain evidence="5">LS1_42</strain>
    </source>
</reference>
<feature type="compositionally biased region" description="Acidic residues" evidence="3">
    <location>
        <begin position="31"/>
        <end position="64"/>
    </location>
</feature>
<evidence type="ECO:0000313" key="5">
    <source>
        <dbReference type="EMBL" id="TYL39388.1"/>
    </source>
</evidence>
<feature type="region of interest" description="Disordered" evidence="3">
    <location>
        <begin position="26"/>
        <end position="92"/>
    </location>
</feature>
<dbReference type="OrthoDB" id="6744at2157"/>
<comment type="caution">
    <text evidence="5">The sequence shown here is derived from an EMBL/GenBank/DDBJ whole genome shotgun (WGS) entry which is preliminary data.</text>
</comment>
<dbReference type="GO" id="GO:0005507">
    <property type="term" value="F:copper ion binding"/>
    <property type="evidence" value="ECO:0007669"/>
    <property type="project" value="InterPro"/>
</dbReference>
<evidence type="ECO:0000256" key="2">
    <source>
        <dbReference type="ARBA" id="ARBA00023008"/>
    </source>
</evidence>
<keyword evidence="1" id="KW-0479">Metal-binding</keyword>
<dbReference type="AlphaFoldDB" id="A0A8J8Q6C1"/>
<organism evidence="5 6">
    <name type="scientific">Natronococcus pandeyae</name>
    <dbReference type="NCBI Taxonomy" id="2055836"/>
    <lineage>
        <taxon>Archaea</taxon>
        <taxon>Methanobacteriati</taxon>
        <taxon>Methanobacteriota</taxon>
        <taxon>Stenosarchaea group</taxon>
        <taxon>Halobacteria</taxon>
        <taxon>Halobacteriales</taxon>
        <taxon>Natrialbaceae</taxon>
        <taxon>Natronococcus</taxon>
    </lineage>
</organism>
<protein>
    <submittedName>
        <fullName evidence="5">Copper-binding protein</fullName>
    </submittedName>
</protein>
<dbReference type="RefSeq" id="WP_148857536.1">
    <property type="nucleotide sequence ID" value="NZ_PHNJ01000003.1"/>
</dbReference>
<accession>A0A8J8Q6C1</accession>
<feature type="compositionally biased region" description="Acidic residues" evidence="3">
    <location>
        <begin position="168"/>
        <end position="215"/>
    </location>
</feature>
<evidence type="ECO:0000259" key="4">
    <source>
        <dbReference type="Pfam" id="PF00127"/>
    </source>
</evidence>
<dbReference type="PROSITE" id="PS51318">
    <property type="entry name" value="TAT"/>
    <property type="match status" value="1"/>
</dbReference>
<evidence type="ECO:0000256" key="3">
    <source>
        <dbReference type="SAM" id="MobiDB-lite"/>
    </source>
</evidence>
<feature type="compositionally biased region" description="Acidic residues" evidence="3">
    <location>
        <begin position="82"/>
        <end position="91"/>
    </location>
</feature>
<sequence length="215" mass="24292">MRKTDPTTRRTVLKIAGAAGATALVAGCADNGEEEDPAEEEEDPAEDEEEDPDEEEEENGEVIEPDTRIELDAQTPGWVGIEPEEIADEENPTLVLEEGAEYEIGWEEGDGSAHNIELVDEDDEVVEDYETDEDSEGGDDQFIEFEATDEIAEYVCRPHEGTMRGTIEIEENGEEEDDEEEMDDEDEEEMDDEDEEEMDDEEEEPDEEDDEENDE</sequence>
<dbReference type="GO" id="GO:0009055">
    <property type="term" value="F:electron transfer activity"/>
    <property type="evidence" value="ECO:0007669"/>
    <property type="project" value="InterPro"/>
</dbReference>
<feature type="region of interest" description="Disordered" evidence="3">
    <location>
        <begin position="157"/>
        <end position="215"/>
    </location>
</feature>
<keyword evidence="2" id="KW-0186">Copper</keyword>
<dbReference type="Gene3D" id="2.60.40.420">
    <property type="entry name" value="Cupredoxins - blue copper proteins"/>
    <property type="match status" value="1"/>
</dbReference>
<dbReference type="Proteomes" id="UP000766904">
    <property type="component" value="Unassembled WGS sequence"/>
</dbReference>
<evidence type="ECO:0000313" key="6">
    <source>
        <dbReference type="Proteomes" id="UP000766904"/>
    </source>
</evidence>
<dbReference type="PROSITE" id="PS51257">
    <property type="entry name" value="PROKAR_LIPOPROTEIN"/>
    <property type="match status" value="1"/>
</dbReference>
<dbReference type="EMBL" id="PHNJ01000003">
    <property type="protein sequence ID" value="TYL39388.1"/>
    <property type="molecule type" value="Genomic_DNA"/>
</dbReference>
<dbReference type="Pfam" id="PF00127">
    <property type="entry name" value="Copper-bind"/>
    <property type="match status" value="1"/>
</dbReference>
<evidence type="ECO:0000256" key="1">
    <source>
        <dbReference type="ARBA" id="ARBA00022723"/>
    </source>
</evidence>
<proteinExistence type="predicted"/>
<dbReference type="InterPro" id="IPR006311">
    <property type="entry name" value="TAT_signal"/>
</dbReference>